<gene>
    <name evidence="1" type="ORF">IEW27_19475</name>
</gene>
<accession>A0ABR8M962</accession>
<organism evidence="1 2">
    <name type="scientific">Chryseobacterium muglaense</name>
    <dbReference type="NCBI Taxonomy" id="2893752"/>
    <lineage>
        <taxon>Bacteria</taxon>
        <taxon>Pseudomonadati</taxon>
        <taxon>Bacteroidota</taxon>
        <taxon>Flavobacteriia</taxon>
        <taxon>Flavobacteriales</taxon>
        <taxon>Weeksellaceae</taxon>
        <taxon>Chryseobacterium group</taxon>
        <taxon>Chryseobacterium</taxon>
    </lineage>
</organism>
<protein>
    <submittedName>
        <fullName evidence="1">Uncharacterized protein</fullName>
    </submittedName>
</protein>
<reference evidence="2" key="1">
    <citation type="submission" date="2023-07" db="EMBL/GenBank/DDBJ databases">
        <title>Description of novel Chryseobacterium sp. strain C-2.</title>
        <authorList>
            <person name="Saticioglu I.B."/>
        </authorList>
    </citation>
    <scope>NUCLEOTIDE SEQUENCE [LARGE SCALE GENOMIC DNA]</scope>
    <source>
        <strain evidence="2">C-2</strain>
    </source>
</reference>
<dbReference type="RefSeq" id="WP_191181149.1">
    <property type="nucleotide sequence ID" value="NZ_JACXXP010000040.1"/>
</dbReference>
<dbReference type="EMBL" id="JACXXP010000040">
    <property type="protein sequence ID" value="MBD3906769.1"/>
    <property type="molecule type" value="Genomic_DNA"/>
</dbReference>
<keyword evidence="2" id="KW-1185">Reference proteome</keyword>
<evidence type="ECO:0000313" key="2">
    <source>
        <dbReference type="Proteomes" id="UP000603715"/>
    </source>
</evidence>
<sequence length="235" mass="26862">MPKISQTVKNEIEQLPGEQNLSFDVRNNQTVEIDTTKKAIKKIVRRYSNINSLTVQTDEPDLIKEENTKAAGLENISISTGSAFDDIEIDFDTISDQENQPSLSELTSISEIVSDKGETELYKILDVSLHNKISNQLEQISQGESDDDDLMDEFKSFKFANSYAENTNDIFNDLDNVEDEVEEKVIENEEKTLQKDEIFTVHNEKSFNFTEDLNSTTDSTLDFNFDFEEVEENDN</sequence>
<dbReference type="Proteomes" id="UP000603715">
    <property type="component" value="Unassembled WGS sequence"/>
</dbReference>
<proteinExistence type="predicted"/>
<comment type="caution">
    <text evidence="1">The sequence shown here is derived from an EMBL/GenBank/DDBJ whole genome shotgun (WGS) entry which is preliminary data.</text>
</comment>
<name>A0ABR8M962_9FLAO</name>
<evidence type="ECO:0000313" key="1">
    <source>
        <dbReference type="EMBL" id="MBD3906769.1"/>
    </source>
</evidence>